<dbReference type="RefSeq" id="WP_200807803.1">
    <property type="nucleotide sequence ID" value="NZ_AP024884.1"/>
</dbReference>
<dbReference type="InterPro" id="IPR036822">
    <property type="entry name" value="CutC-like_dom_sf"/>
</dbReference>
<organism evidence="4 5">
    <name type="scientific">Vibrio mangrovi</name>
    <dbReference type="NCBI Taxonomy" id="474394"/>
    <lineage>
        <taxon>Bacteria</taxon>
        <taxon>Pseudomonadati</taxon>
        <taxon>Pseudomonadota</taxon>
        <taxon>Gammaproteobacteria</taxon>
        <taxon>Vibrionales</taxon>
        <taxon>Vibrionaceae</taxon>
        <taxon>Vibrio</taxon>
    </lineage>
</organism>
<evidence type="ECO:0000313" key="3">
    <source>
        <dbReference type="EMBL" id="MDW6005342.1"/>
    </source>
</evidence>
<comment type="subcellular location">
    <subcellularLocation>
        <location evidence="2">Cytoplasm</location>
    </subcellularLocation>
</comment>
<name>A0A1Y6IZF5_9VIBR</name>
<keyword evidence="2" id="KW-0963">Cytoplasm</keyword>
<dbReference type="Proteomes" id="UP000196125">
    <property type="component" value="Unassembled WGS sequence"/>
</dbReference>
<reference evidence="4 5" key="1">
    <citation type="submission" date="2017-05" db="EMBL/GenBank/DDBJ databases">
        <authorList>
            <person name="Song R."/>
            <person name="Chenine A.L."/>
            <person name="Ruprecht R.M."/>
        </authorList>
    </citation>
    <scope>NUCLEOTIDE SEQUENCE [LARGE SCALE GENOMIC DNA]</scope>
    <source>
        <strain evidence="4 5">CECT 7927</strain>
    </source>
</reference>
<comment type="caution">
    <text evidence="2">Once thought to be involved in copper homeostasis, experiments in E.coli have shown this is not the case.</text>
</comment>
<dbReference type="EMBL" id="FXXI01000017">
    <property type="protein sequence ID" value="SMS03054.1"/>
    <property type="molecule type" value="Genomic_DNA"/>
</dbReference>
<proteinExistence type="inferred from homology"/>
<dbReference type="Gene3D" id="3.20.20.380">
    <property type="entry name" value="Copper homeostasis (CutC) domain"/>
    <property type="match status" value="1"/>
</dbReference>
<dbReference type="Pfam" id="PF03932">
    <property type="entry name" value="CutC"/>
    <property type="match status" value="1"/>
</dbReference>
<dbReference type="Proteomes" id="UP001283366">
    <property type="component" value="Unassembled WGS sequence"/>
</dbReference>
<evidence type="ECO:0000313" key="4">
    <source>
        <dbReference type="EMBL" id="SMS03054.1"/>
    </source>
</evidence>
<protein>
    <recommendedName>
        <fullName evidence="2">PF03932 family protein CutC</fullName>
    </recommendedName>
</protein>
<dbReference type="SUPFAM" id="SSF110395">
    <property type="entry name" value="CutC-like"/>
    <property type="match status" value="1"/>
</dbReference>
<evidence type="ECO:0000313" key="5">
    <source>
        <dbReference type="Proteomes" id="UP000196125"/>
    </source>
</evidence>
<dbReference type="InterPro" id="IPR005627">
    <property type="entry name" value="CutC-like"/>
</dbReference>
<dbReference type="GO" id="GO:0005737">
    <property type="term" value="C:cytoplasm"/>
    <property type="evidence" value="ECO:0007669"/>
    <property type="project" value="UniProtKB-SubCell"/>
</dbReference>
<dbReference type="PANTHER" id="PTHR12598">
    <property type="entry name" value="COPPER HOMEOSTASIS PROTEIN CUTC"/>
    <property type="match status" value="1"/>
</dbReference>
<keyword evidence="6" id="KW-1185">Reference proteome</keyword>
<sequence length="249" mass="26795">MNHIKVEVCVDNIESVKNAVNAGADRIELCSSLQLGGITPTAGLIRFAVRNAPIPVYAMIRPRSGDFLFSNDEVALVNDEIQFLHDMGVDGIVIGALMQDATINLQAVRQWVGSAKGMEVTFHRAFDWVEDPSSSLEQLIDLGCHRVLTSGLQATAVAGIACLHNLVQQAGNRIIVMPGCGVNPANARQIIESTGATEIHLSGKKSRPSQMKRVCAAVMGKDSAHDHAIDVADEPTIRAVIERLAIDRL</sequence>
<dbReference type="FunFam" id="3.20.20.380:FF:000001">
    <property type="entry name" value="Copper homeostasis protein CutC"/>
    <property type="match status" value="1"/>
</dbReference>
<dbReference type="AlphaFoldDB" id="A0A1Y6IZF5"/>
<evidence type="ECO:0000313" key="6">
    <source>
        <dbReference type="Proteomes" id="UP001283366"/>
    </source>
</evidence>
<accession>A0A1Y6IZF5</accession>
<comment type="similarity">
    <text evidence="1 2">Belongs to the CutC family.</text>
</comment>
<evidence type="ECO:0000256" key="2">
    <source>
        <dbReference type="HAMAP-Rule" id="MF_00795"/>
    </source>
</evidence>
<gene>
    <name evidence="2 4" type="primary">cutC</name>
    <name evidence="3" type="ORF">SBX37_20960</name>
    <name evidence="4" type="ORF">VIM7927_04417</name>
</gene>
<reference evidence="3 6" key="2">
    <citation type="submission" date="2023-11" db="EMBL/GenBank/DDBJ databases">
        <title>Plant-associative lifestyle of Vibrio porteresiae and its evolutionary dynamics.</title>
        <authorList>
            <person name="Rameshkumar N."/>
            <person name="Kirti K."/>
        </authorList>
    </citation>
    <scope>NUCLEOTIDE SEQUENCE [LARGE SCALE GENOMIC DNA]</scope>
    <source>
        <strain evidence="3 6">MSSRF38</strain>
    </source>
</reference>
<dbReference type="HAMAP" id="MF_00795">
    <property type="entry name" value="CutC"/>
    <property type="match status" value="1"/>
</dbReference>
<dbReference type="GO" id="GO:0005507">
    <property type="term" value="F:copper ion binding"/>
    <property type="evidence" value="ECO:0007669"/>
    <property type="project" value="TreeGrafter"/>
</dbReference>
<dbReference type="EMBL" id="JAWRCO010000002">
    <property type="protein sequence ID" value="MDW6005342.1"/>
    <property type="molecule type" value="Genomic_DNA"/>
</dbReference>
<dbReference type="PANTHER" id="PTHR12598:SF0">
    <property type="entry name" value="COPPER HOMEOSTASIS PROTEIN CUTC HOMOLOG"/>
    <property type="match status" value="1"/>
</dbReference>
<evidence type="ECO:0000256" key="1">
    <source>
        <dbReference type="ARBA" id="ARBA00007768"/>
    </source>
</evidence>